<evidence type="ECO:0000313" key="8">
    <source>
        <dbReference type="Proteomes" id="UP001205748"/>
    </source>
</evidence>
<feature type="domain" description="Histidine kinase" evidence="6">
    <location>
        <begin position="1"/>
        <end position="133"/>
    </location>
</feature>
<gene>
    <name evidence="7" type="ORF">NSA47_05695</name>
</gene>
<evidence type="ECO:0000256" key="1">
    <source>
        <dbReference type="ARBA" id="ARBA00000085"/>
    </source>
</evidence>
<dbReference type="InterPro" id="IPR005467">
    <property type="entry name" value="His_kinase_dom"/>
</dbReference>
<dbReference type="AlphaFoldDB" id="A0AAE3HG45"/>
<keyword evidence="3" id="KW-0597">Phosphoprotein</keyword>
<evidence type="ECO:0000256" key="3">
    <source>
        <dbReference type="ARBA" id="ARBA00022553"/>
    </source>
</evidence>
<evidence type="ECO:0000256" key="5">
    <source>
        <dbReference type="ARBA" id="ARBA00023012"/>
    </source>
</evidence>
<keyword evidence="7" id="KW-0547">Nucleotide-binding</keyword>
<keyword evidence="4" id="KW-0808">Transferase</keyword>
<comment type="caution">
    <text evidence="7">The sequence shown here is derived from an EMBL/GenBank/DDBJ whole genome shotgun (WGS) entry which is preliminary data.</text>
</comment>
<dbReference type="InterPro" id="IPR004358">
    <property type="entry name" value="Sig_transdc_His_kin-like_C"/>
</dbReference>
<dbReference type="GO" id="GO:0000155">
    <property type="term" value="F:phosphorelay sensor kinase activity"/>
    <property type="evidence" value="ECO:0007669"/>
    <property type="project" value="TreeGrafter"/>
</dbReference>
<dbReference type="Gene3D" id="3.30.565.10">
    <property type="entry name" value="Histidine kinase-like ATPase, C-terminal domain"/>
    <property type="match status" value="1"/>
</dbReference>
<protein>
    <recommendedName>
        <fullName evidence="2">histidine kinase</fullName>
        <ecNumber evidence="2">2.7.13.3</ecNumber>
    </recommendedName>
</protein>
<organism evidence="7 8">
    <name type="scientific">Irregularibacter muris</name>
    <dbReference type="NCBI Taxonomy" id="1796619"/>
    <lineage>
        <taxon>Bacteria</taxon>
        <taxon>Bacillati</taxon>
        <taxon>Bacillota</taxon>
        <taxon>Clostridia</taxon>
        <taxon>Eubacteriales</taxon>
        <taxon>Eubacteriaceae</taxon>
        <taxon>Irregularibacter</taxon>
    </lineage>
</organism>
<comment type="catalytic activity">
    <reaction evidence="1">
        <text>ATP + protein L-histidine = ADP + protein N-phospho-L-histidine.</text>
        <dbReference type="EC" id="2.7.13.3"/>
    </reaction>
</comment>
<dbReference type="EMBL" id="JANKAS010000004">
    <property type="protein sequence ID" value="MCR1898483.1"/>
    <property type="molecule type" value="Genomic_DNA"/>
</dbReference>
<dbReference type="PANTHER" id="PTHR43547">
    <property type="entry name" value="TWO-COMPONENT HISTIDINE KINASE"/>
    <property type="match status" value="1"/>
</dbReference>
<dbReference type="EC" id="2.7.13.3" evidence="2"/>
<dbReference type="Pfam" id="PF02518">
    <property type="entry name" value="HATPase_c"/>
    <property type="match status" value="1"/>
</dbReference>
<reference evidence="7" key="1">
    <citation type="submission" date="2022-07" db="EMBL/GenBank/DDBJ databases">
        <title>Enhanced cultured diversity of the mouse gut microbiota enables custom-made synthetic communities.</title>
        <authorList>
            <person name="Afrizal A."/>
        </authorList>
    </citation>
    <scope>NUCLEOTIDE SEQUENCE</scope>
    <source>
        <strain evidence="7">DSM 28593</strain>
    </source>
</reference>
<evidence type="ECO:0000313" key="7">
    <source>
        <dbReference type="EMBL" id="MCR1898483.1"/>
    </source>
</evidence>
<dbReference type="RefSeq" id="WP_257529959.1">
    <property type="nucleotide sequence ID" value="NZ_JANKAS010000004.1"/>
</dbReference>
<keyword evidence="8" id="KW-1185">Reference proteome</keyword>
<dbReference type="InterPro" id="IPR003594">
    <property type="entry name" value="HATPase_dom"/>
</dbReference>
<dbReference type="PRINTS" id="PR00344">
    <property type="entry name" value="BCTRLSENSOR"/>
</dbReference>
<sequence length="136" mass="15734">MSQQFQNHFECIFDEEKILINGDSSLLKRAFLKVLSNAVTHNENAIKVIIKVKSANENVVISIQDNRKGINENDLEHLFDRYYRGITTEKNSNETKLDMAIVKEIVDLHNGSIDVSSKAHEYTKFEIKLPLKEKHY</sequence>
<keyword evidence="4" id="KW-0418">Kinase</keyword>
<accession>A0AAE3HG45</accession>
<proteinExistence type="predicted"/>
<dbReference type="InterPro" id="IPR036890">
    <property type="entry name" value="HATPase_C_sf"/>
</dbReference>
<evidence type="ECO:0000256" key="2">
    <source>
        <dbReference type="ARBA" id="ARBA00012438"/>
    </source>
</evidence>
<dbReference type="PANTHER" id="PTHR43547:SF2">
    <property type="entry name" value="HYBRID SIGNAL TRANSDUCTION HISTIDINE KINASE C"/>
    <property type="match status" value="1"/>
</dbReference>
<dbReference type="GO" id="GO:0005524">
    <property type="term" value="F:ATP binding"/>
    <property type="evidence" value="ECO:0007669"/>
    <property type="project" value="UniProtKB-KW"/>
</dbReference>
<dbReference type="SMART" id="SM00387">
    <property type="entry name" value="HATPase_c"/>
    <property type="match status" value="1"/>
</dbReference>
<evidence type="ECO:0000256" key="4">
    <source>
        <dbReference type="ARBA" id="ARBA00022777"/>
    </source>
</evidence>
<keyword evidence="7" id="KW-0067">ATP-binding</keyword>
<keyword evidence="5" id="KW-0902">Two-component regulatory system</keyword>
<dbReference type="SUPFAM" id="SSF55874">
    <property type="entry name" value="ATPase domain of HSP90 chaperone/DNA topoisomerase II/histidine kinase"/>
    <property type="match status" value="1"/>
</dbReference>
<dbReference type="Proteomes" id="UP001205748">
    <property type="component" value="Unassembled WGS sequence"/>
</dbReference>
<dbReference type="PROSITE" id="PS50109">
    <property type="entry name" value="HIS_KIN"/>
    <property type="match status" value="1"/>
</dbReference>
<evidence type="ECO:0000259" key="6">
    <source>
        <dbReference type="PROSITE" id="PS50109"/>
    </source>
</evidence>
<name>A0AAE3HG45_9FIRM</name>